<comment type="subcellular location">
    <subcellularLocation>
        <location evidence="1">Nucleus</location>
    </subcellularLocation>
</comment>
<evidence type="ECO:0000256" key="3">
    <source>
        <dbReference type="PROSITE-ProRule" id="PRU00489"/>
    </source>
</evidence>
<proteinExistence type="inferred from homology"/>
<dbReference type="EMBL" id="CAJVSB020000314">
    <property type="protein sequence ID" value="CAH2049705.1"/>
    <property type="molecule type" value="Genomic_DNA"/>
</dbReference>
<feature type="compositionally biased region" description="Basic and acidic residues" evidence="4">
    <location>
        <begin position="266"/>
        <end position="280"/>
    </location>
</feature>
<dbReference type="InterPro" id="IPR029063">
    <property type="entry name" value="SAM-dependent_MTases_sf"/>
</dbReference>
<evidence type="ECO:0000256" key="2">
    <source>
        <dbReference type="ARBA" id="ARBA00023242"/>
    </source>
</evidence>
<protein>
    <recommendedName>
        <fullName evidence="7">MT-A70-domain-containing protein</fullName>
    </recommendedName>
</protein>
<dbReference type="Proteomes" id="UP000836841">
    <property type="component" value="Unassembled WGS sequence"/>
</dbReference>
<dbReference type="GO" id="GO:0036396">
    <property type="term" value="C:RNA N6-methyladenosine methyltransferase complex"/>
    <property type="evidence" value="ECO:0007669"/>
    <property type="project" value="TreeGrafter"/>
</dbReference>
<reference evidence="5 6" key="1">
    <citation type="submission" date="2022-03" db="EMBL/GenBank/DDBJ databases">
        <authorList>
            <person name="Nunn A."/>
            <person name="Chopra R."/>
            <person name="Nunn A."/>
            <person name="Contreras Garrido A."/>
        </authorList>
    </citation>
    <scope>NUCLEOTIDE SEQUENCE [LARGE SCALE GENOMIC DNA]</scope>
</reference>
<dbReference type="SUPFAM" id="SSF53335">
    <property type="entry name" value="S-adenosyl-L-methionine-dependent methyltransferases"/>
    <property type="match status" value="1"/>
</dbReference>
<dbReference type="PROSITE" id="PS51592">
    <property type="entry name" value="SAM_MTA70L_2"/>
    <property type="match status" value="1"/>
</dbReference>
<feature type="region of interest" description="Disordered" evidence="4">
    <location>
        <begin position="205"/>
        <end position="280"/>
    </location>
</feature>
<organism evidence="5 6">
    <name type="scientific">Thlaspi arvense</name>
    <name type="common">Field penny-cress</name>
    <dbReference type="NCBI Taxonomy" id="13288"/>
    <lineage>
        <taxon>Eukaryota</taxon>
        <taxon>Viridiplantae</taxon>
        <taxon>Streptophyta</taxon>
        <taxon>Embryophyta</taxon>
        <taxon>Tracheophyta</taxon>
        <taxon>Spermatophyta</taxon>
        <taxon>Magnoliopsida</taxon>
        <taxon>eudicotyledons</taxon>
        <taxon>Gunneridae</taxon>
        <taxon>Pentapetalae</taxon>
        <taxon>rosids</taxon>
        <taxon>malvids</taxon>
        <taxon>Brassicales</taxon>
        <taxon>Brassicaceae</taxon>
        <taxon>Thlaspideae</taxon>
        <taxon>Thlaspi</taxon>
    </lineage>
</organism>
<name>A0AAU9RSW9_THLAR</name>
<keyword evidence="6" id="KW-1185">Reference proteome</keyword>
<dbReference type="PANTHER" id="PTHR13107">
    <property type="entry name" value="N6-ADENOSINE-METHYLTRANSFERASE NON-CATALYTIC SUBUNIT"/>
    <property type="match status" value="1"/>
</dbReference>
<comment type="caution">
    <text evidence="5">The sequence shown here is derived from an EMBL/GenBank/DDBJ whole genome shotgun (WGS) entry which is preliminary data.</text>
</comment>
<evidence type="ECO:0000256" key="4">
    <source>
        <dbReference type="SAM" id="MobiDB-lite"/>
    </source>
</evidence>
<evidence type="ECO:0000256" key="1">
    <source>
        <dbReference type="ARBA" id="ARBA00004123"/>
    </source>
</evidence>
<dbReference type="InterPro" id="IPR045123">
    <property type="entry name" value="METTL14-like"/>
</dbReference>
<evidence type="ECO:0008006" key="7">
    <source>
        <dbReference type="Google" id="ProtNLM"/>
    </source>
</evidence>
<dbReference type="PANTHER" id="PTHR13107:SF0">
    <property type="entry name" value="N6-ADENOSINE-METHYLTRANSFERASE NON-CATALYTIC SUBUNIT"/>
    <property type="match status" value="1"/>
</dbReference>
<dbReference type="PROSITE" id="PS51143">
    <property type="entry name" value="MT_A70"/>
    <property type="match status" value="1"/>
</dbReference>
<dbReference type="AlphaFoldDB" id="A0AAU9RSW9"/>
<dbReference type="GO" id="GO:0005634">
    <property type="term" value="C:nucleus"/>
    <property type="evidence" value="ECO:0007669"/>
    <property type="project" value="UniProtKB-SubCell"/>
</dbReference>
<evidence type="ECO:0000313" key="6">
    <source>
        <dbReference type="Proteomes" id="UP000836841"/>
    </source>
</evidence>
<accession>A0AAU9RSW9</accession>
<feature type="compositionally biased region" description="Polar residues" evidence="4">
    <location>
        <begin position="216"/>
        <end position="240"/>
    </location>
</feature>
<evidence type="ECO:0000313" key="5">
    <source>
        <dbReference type="EMBL" id="CAH2049705.1"/>
    </source>
</evidence>
<gene>
    <name evidence="5" type="ORF">TAV2_LOCUS8359</name>
</gene>
<dbReference type="GO" id="GO:0003729">
    <property type="term" value="F:mRNA binding"/>
    <property type="evidence" value="ECO:0007669"/>
    <property type="project" value="TreeGrafter"/>
</dbReference>
<sequence length="292" mass="32197">MTGPVANAAYIAIADTPSFIFLWVGDGLGLEQGRQCLKKWGFRRCEDICWVKTNKTNATPGLRHDSHTLFQRSKEHCLMGIKGTVRRSTDGHIIHANIDTDVIIAEEPPYGSTAKPEDMYRIIEHFALGRRRIELFGEDHNIRSGWLTVGKGLSSSNFNSEAYVRNFSDKDGKVWQGGGGRNPPPEAPHLVLTTPEIELLRPKSPMKNQQQMQQQSASISLTPSNSTNKLATLNSPQNPNAIGLNQEASSSNFSGPGPWAPPAEGFKGREGGNMGPDDRQMEITEILNLIEH</sequence>
<comment type="similarity">
    <text evidence="3">Belongs to the MT-A70-like family.</text>
</comment>
<dbReference type="InterPro" id="IPR007757">
    <property type="entry name" value="MT-A70-like"/>
</dbReference>
<dbReference type="Pfam" id="PF05063">
    <property type="entry name" value="MT-A70"/>
    <property type="match status" value="1"/>
</dbReference>
<keyword evidence="2" id="KW-0539">Nucleus</keyword>